<evidence type="ECO:0000256" key="2">
    <source>
        <dbReference type="SAM" id="MobiDB-lite"/>
    </source>
</evidence>
<dbReference type="EMBL" id="CAJVCH010025316">
    <property type="protein sequence ID" value="CAG7698457.1"/>
    <property type="molecule type" value="Genomic_DNA"/>
</dbReference>
<proteinExistence type="predicted"/>
<evidence type="ECO:0000313" key="4">
    <source>
        <dbReference type="Proteomes" id="UP000708208"/>
    </source>
</evidence>
<feature type="compositionally biased region" description="Polar residues" evidence="2">
    <location>
        <begin position="669"/>
        <end position="688"/>
    </location>
</feature>
<feature type="region of interest" description="Disordered" evidence="2">
    <location>
        <begin position="669"/>
        <end position="689"/>
    </location>
</feature>
<name>A0A8J2NQB6_9HEXA</name>
<dbReference type="Proteomes" id="UP000708208">
    <property type="component" value="Unassembled WGS sequence"/>
</dbReference>
<accession>A0A8J2NQB6</accession>
<gene>
    <name evidence="3" type="ORF">AFUS01_LOCUS4090</name>
</gene>
<evidence type="ECO:0000256" key="1">
    <source>
        <dbReference type="SAM" id="Coils"/>
    </source>
</evidence>
<comment type="caution">
    <text evidence="3">The sequence shown here is derived from an EMBL/GenBank/DDBJ whole genome shotgun (WGS) entry which is preliminary data.</text>
</comment>
<sequence>MDRNSSNVPFSPRQKTFQTFIFEGDSHQNPEPTIVTYILSEDVDPGHLPKTSLKLIRKWIRKPEIQEAALRQYNAQVSRLVSTKAPFTEKDLKSFHQQVLREILSSFDSTFKDVLSSNPSLTQELQYERDKLKSAIKTQSRTFLKSYKTSIDTIKNKLKQCTLDAESEYIENMDHSLKSIKSIDEIHLFHEEWKTKAMQNFSDTLREKASLEVEPWMTQELKSRLEDKLEQIEEEFWDLKIASAYSVSDEKSLQTDYIIHKIFRKFGNGKFQDLFKNSAEEYFPDKIKQFLEGKQSDKLFEDKVSTIVREKLDKLVKDKATENSAEEHVPDKVKQFLESNHFDKLIEDKLSFMMHEKLNNLEKNMVHDISTEKFVSDKLEHFLESDQFHKLVEDKLSDIVQQKLDKLVEDNVSKLTYGKTPQIVDQLLKLHNEIDNLNSRFNASKKEHLIFKANLELFGKTSKQDYTGVISEIDNLKKDSEKNAETLDDKFEDLKNRFDKFQKEHKNNNVFIKSVPDAIKNVKGDNIDIVNQLAKLENDMKTLNENQVKQKTAISHFTQQFRPSNTTVQKLQVQTPSLEHQHKKHENGIKHPNHNKMSAPNTTSKKPLSYISKAEGSIISTTSTVSKPLTGGLAKSISPENNIVDSNANGKQMRLVVNQGMSKFQQQGQVATENVTGSKRQTPASRGHSTIDLVLEELSNPSTRSSVADRKAFFDKPQSSQTQLPQIIKQNKSLKSNLTKSVSTNSIVTPK</sequence>
<keyword evidence="4" id="KW-1185">Reference proteome</keyword>
<protein>
    <submittedName>
        <fullName evidence="3">Uncharacterized protein</fullName>
    </submittedName>
</protein>
<evidence type="ECO:0000313" key="3">
    <source>
        <dbReference type="EMBL" id="CAG7698457.1"/>
    </source>
</evidence>
<dbReference type="AlphaFoldDB" id="A0A8J2NQB6"/>
<feature type="coiled-coil region" evidence="1">
    <location>
        <begin position="427"/>
        <end position="553"/>
    </location>
</feature>
<organism evidence="3 4">
    <name type="scientific">Allacma fusca</name>
    <dbReference type="NCBI Taxonomy" id="39272"/>
    <lineage>
        <taxon>Eukaryota</taxon>
        <taxon>Metazoa</taxon>
        <taxon>Ecdysozoa</taxon>
        <taxon>Arthropoda</taxon>
        <taxon>Hexapoda</taxon>
        <taxon>Collembola</taxon>
        <taxon>Symphypleona</taxon>
        <taxon>Sminthuridae</taxon>
        <taxon>Allacma</taxon>
    </lineage>
</organism>
<keyword evidence="1" id="KW-0175">Coiled coil</keyword>
<reference evidence="3" key="1">
    <citation type="submission" date="2021-06" db="EMBL/GenBank/DDBJ databases">
        <authorList>
            <person name="Hodson N. C."/>
            <person name="Mongue J. A."/>
            <person name="Jaron S. K."/>
        </authorList>
    </citation>
    <scope>NUCLEOTIDE SEQUENCE</scope>
</reference>